<dbReference type="InterPro" id="IPR032719">
    <property type="entry name" value="WbsX"/>
</dbReference>
<comment type="caution">
    <text evidence="1">The sequence shown here is derived from an EMBL/GenBank/DDBJ whole genome shotgun (WGS) entry which is preliminary data.</text>
</comment>
<dbReference type="PANTHER" id="PTHR41244:SF1">
    <property type="entry name" value="GLYCOSYLTRANSFERASE"/>
    <property type="match status" value="1"/>
</dbReference>
<gene>
    <name evidence="1" type="ORF">CTM90_19830</name>
</gene>
<dbReference type="Proteomes" id="UP000241404">
    <property type="component" value="Unassembled WGS sequence"/>
</dbReference>
<dbReference type="Gene3D" id="3.20.20.80">
    <property type="entry name" value="Glycosidases"/>
    <property type="match status" value="1"/>
</dbReference>
<proteinExistence type="predicted"/>
<evidence type="ECO:0000313" key="2">
    <source>
        <dbReference type="Proteomes" id="UP000241404"/>
    </source>
</evidence>
<dbReference type="CDD" id="cd11579">
    <property type="entry name" value="Glyco_tran_WbsX"/>
    <property type="match status" value="1"/>
</dbReference>
<name>A0ABD6WYM8_PHODM</name>
<dbReference type="GO" id="GO:0016787">
    <property type="term" value="F:hydrolase activity"/>
    <property type="evidence" value="ECO:0007669"/>
    <property type="project" value="UniProtKB-KW"/>
</dbReference>
<reference evidence="1 2" key="1">
    <citation type="submission" date="2018-03" db="EMBL/GenBank/DDBJ databases">
        <title>Whole genome sequencing of Histamine producing bacteria.</title>
        <authorList>
            <person name="Butler K."/>
        </authorList>
    </citation>
    <scope>NUCLEOTIDE SEQUENCE [LARGE SCALE GENOMIC DNA]</scope>
    <source>
        <strain evidence="1 2">BT-6</strain>
    </source>
</reference>
<sequence>MKNKLKPIAFYLPQFHRVKENDEWWGKGFTEWTNVAKAKPNFSGHYQPHVPREMGFYDLDNVERMREQAHLAKEYGIYGFCFYYYRFDNGRRILERPLDQYVKSDIDFPFCYCWANENWTKTWDGKDNEVLLNQNHGSENDLNFIKDLIPVFKDQRYIKVDGKPVVLVYRADLFKDAKKLTNQWRDLAIQAGFPDLHLCAVQFYGIDDPKEFGFDAAVEFPPHKFIGSENIYTNHLNIVNPEFKGGLVDYKKVLSQSIKRLKPEYKWYRGIIPSWDNTARRQDTGHILVGSSPESYKFWLKYLNDYTLNDINNDENFLFINAWNEWAEGAHLEPDLKYGLSYLEATLDVVNNKKVDLKDYITNSNILDYLCDNLDVYELDSIKRAFTITKYSSDLTGVSNITQNGNQGQDFTNRSFKIVIKNRYPKLVNKLSPLYLFLKKLKSRF</sequence>
<keyword evidence="1" id="KW-0378">Hydrolase</keyword>
<dbReference type="AlphaFoldDB" id="A0ABD6WYM8"/>
<dbReference type="PANTHER" id="PTHR41244">
    <property type="entry name" value="RHAMNAN SYNTHESIS F"/>
    <property type="match status" value="1"/>
</dbReference>
<dbReference type="Pfam" id="PF14307">
    <property type="entry name" value="Glyco_tran_WbsX"/>
    <property type="match status" value="1"/>
</dbReference>
<dbReference type="EMBL" id="PYMM01000025">
    <property type="protein sequence ID" value="PSU14140.1"/>
    <property type="molecule type" value="Genomic_DNA"/>
</dbReference>
<organism evidence="1 2">
    <name type="scientific">Photobacterium damselae</name>
    <dbReference type="NCBI Taxonomy" id="38293"/>
    <lineage>
        <taxon>Bacteria</taxon>
        <taxon>Pseudomonadati</taxon>
        <taxon>Pseudomonadota</taxon>
        <taxon>Gammaproteobacteria</taxon>
        <taxon>Vibrionales</taxon>
        <taxon>Vibrionaceae</taxon>
        <taxon>Photobacterium</taxon>
    </lineage>
</organism>
<protein>
    <submittedName>
        <fullName evidence="1">Glycosyl hydrolase</fullName>
    </submittedName>
</protein>
<evidence type="ECO:0000313" key="1">
    <source>
        <dbReference type="EMBL" id="PSU14140.1"/>
    </source>
</evidence>
<accession>A0ABD6WYM8</accession>
<dbReference type="RefSeq" id="WP_065172009.1">
    <property type="nucleotide sequence ID" value="NZ_LZFH01000025.1"/>
</dbReference>